<sequence length="111" mass="12437">MSTGMAFEPTRAELEVTELKTTISNLNGKTVNNVIGGHDGLCMTEEQIFNEIEDRQRRSTNIIVSNIPESQADTPEEKNKDDLNSVMKFITDTVSTNETVKCFRIGKPMQL</sequence>
<evidence type="ECO:0000313" key="1">
    <source>
        <dbReference type="EMBL" id="KAJ3646327.1"/>
    </source>
</evidence>
<evidence type="ECO:0000313" key="2">
    <source>
        <dbReference type="Proteomes" id="UP001168821"/>
    </source>
</evidence>
<comment type="caution">
    <text evidence="1">The sequence shown here is derived from an EMBL/GenBank/DDBJ whole genome shotgun (WGS) entry which is preliminary data.</text>
</comment>
<dbReference type="AlphaFoldDB" id="A0AA38M8E5"/>
<protein>
    <submittedName>
        <fullName evidence="1">Uncharacterized protein</fullName>
    </submittedName>
</protein>
<proteinExistence type="predicted"/>
<name>A0AA38M8E5_9CUCU</name>
<dbReference type="Proteomes" id="UP001168821">
    <property type="component" value="Unassembled WGS sequence"/>
</dbReference>
<accession>A0AA38M8E5</accession>
<dbReference type="EMBL" id="JALNTZ010000007">
    <property type="protein sequence ID" value="KAJ3646327.1"/>
    <property type="molecule type" value="Genomic_DNA"/>
</dbReference>
<gene>
    <name evidence="1" type="ORF">Zmor_023919</name>
</gene>
<organism evidence="1 2">
    <name type="scientific">Zophobas morio</name>
    <dbReference type="NCBI Taxonomy" id="2755281"/>
    <lineage>
        <taxon>Eukaryota</taxon>
        <taxon>Metazoa</taxon>
        <taxon>Ecdysozoa</taxon>
        <taxon>Arthropoda</taxon>
        <taxon>Hexapoda</taxon>
        <taxon>Insecta</taxon>
        <taxon>Pterygota</taxon>
        <taxon>Neoptera</taxon>
        <taxon>Endopterygota</taxon>
        <taxon>Coleoptera</taxon>
        <taxon>Polyphaga</taxon>
        <taxon>Cucujiformia</taxon>
        <taxon>Tenebrionidae</taxon>
        <taxon>Zophobas</taxon>
    </lineage>
</organism>
<reference evidence="1" key="1">
    <citation type="journal article" date="2023" name="G3 (Bethesda)">
        <title>Whole genome assemblies of Zophobas morio and Tenebrio molitor.</title>
        <authorList>
            <person name="Kaur S."/>
            <person name="Stinson S.A."/>
            <person name="diCenzo G.C."/>
        </authorList>
    </citation>
    <scope>NUCLEOTIDE SEQUENCE</scope>
    <source>
        <strain evidence="1">QUZm001</strain>
    </source>
</reference>
<keyword evidence="2" id="KW-1185">Reference proteome</keyword>